<dbReference type="PATRIC" id="fig|861450.3.peg.1005"/>
<evidence type="ECO:0000313" key="2">
    <source>
        <dbReference type="Proteomes" id="UP000005481"/>
    </source>
</evidence>
<dbReference type="eggNOG" id="COG4823">
    <property type="taxonomic scope" value="Bacteria"/>
</dbReference>
<sequence length="333" mass="39445">MQFDKPFFSYSQQINLLQSRGLIIKNYEFAEYALSTLSYYDLINRYKRYFMVDAHHFIDDVSIEYLYNFALFDRDIQFFIMKYSVLVEAIFKTKFSYTLAEHCGVDIKDYLKKYYYKPTNSANISFADVKYRITRWINSNAIKNPTRYYKRHHNHIPPWILFKNISLGNVINLYDLLHSDLKYKFVSRLIQNSLPMDQQVDLVLRMMNTVRTFRNCVAHNLNFTELRTEPLYCPSPKILSTLLGSPLLVSKNKRVPAEDKKALLGVYGAMLSMIVLLDSAHLKATFAQDFLLLLKKESIQNQMYEDYAKITEMPADIKNRFTQFYNELMYVKT</sequence>
<comment type="caution">
    <text evidence="1">The sequence shown here is derived from an EMBL/GenBank/DDBJ whole genome shotgun (WGS) entry which is preliminary data.</text>
</comment>
<dbReference type="HOGENOM" id="CLU_044962_0_0_9"/>
<dbReference type="Proteomes" id="UP000005481">
    <property type="component" value="Unassembled WGS sequence"/>
</dbReference>
<name>G9YHE6_9FIRM</name>
<dbReference type="OrthoDB" id="5363652at2"/>
<gene>
    <name evidence="1" type="ORF">HMPREF0080_01077</name>
</gene>
<organism evidence="1 2">
    <name type="scientific">Anaeroglobus geminatus F0357</name>
    <dbReference type="NCBI Taxonomy" id="861450"/>
    <lineage>
        <taxon>Bacteria</taxon>
        <taxon>Bacillati</taxon>
        <taxon>Bacillota</taxon>
        <taxon>Negativicutes</taxon>
        <taxon>Veillonellales</taxon>
        <taxon>Veillonellaceae</taxon>
        <taxon>Anaeroglobus</taxon>
    </lineage>
</organism>
<accession>G9YHE6</accession>
<evidence type="ECO:0000313" key="1">
    <source>
        <dbReference type="EMBL" id="EHM40816.1"/>
    </source>
</evidence>
<dbReference type="AlphaFoldDB" id="G9YHE6"/>
<dbReference type="RefSeq" id="WP_006790055.1">
    <property type="nucleotide sequence ID" value="NZ_JH417587.1"/>
</dbReference>
<proteinExistence type="predicted"/>
<keyword evidence="2" id="KW-1185">Reference proteome</keyword>
<reference evidence="1 2" key="1">
    <citation type="submission" date="2011-08" db="EMBL/GenBank/DDBJ databases">
        <authorList>
            <person name="Weinstock G."/>
            <person name="Sodergren E."/>
            <person name="Clifton S."/>
            <person name="Fulton L."/>
            <person name="Fulton B."/>
            <person name="Courtney L."/>
            <person name="Fronick C."/>
            <person name="Harrison M."/>
            <person name="Strong C."/>
            <person name="Farmer C."/>
            <person name="Delahaunty K."/>
            <person name="Markovic C."/>
            <person name="Hall O."/>
            <person name="Minx P."/>
            <person name="Tomlinson C."/>
            <person name="Mitreva M."/>
            <person name="Hou S."/>
            <person name="Chen J."/>
            <person name="Wollam A."/>
            <person name="Pepin K.H."/>
            <person name="Johnson M."/>
            <person name="Bhonagiri V."/>
            <person name="Zhang X."/>
            <person name="Suruliraj S."/>
            <person name="Warren W."/>
            <person name="Chinwalla A."/>
            <person name="Mardis E.R."/>
            <person name="Wilson R.K."/>
        </authorList>
    </citation>
    <scope>NUCLEOTIDE SEQUENCE [LARGE SCALE GENOMIC DNA]</scope>
    <source>
        <strain evidence="1 2">F0357</strain>
    </source>
</reference>
<dbReference type="InterPro" id="IPR011664">
    <property type="entry name" value="Abi_system_AbiD/AbiF-like"/>
</dbReference>
<protein>
    <submittedName>
        <fullName evidence="1">Abi-like protein</fullName>
    </submittedName>
</protein>
<dbReference type="EMBL" id="AGCJ01000041">
    <property type="protein sequence ID" value="EHM40816.1"/>
    <property type="molecule type" value="Genomic_DNA"/>
</dbReference>
<dbReference type="Pfam" id="PF07751">
    <property type="entry name" value="Abi_2"/>
    <property type="match status" value="1"/>
</dbReference>